<dbReference type="InParanoid" id="A0A1J7ITU1"/>
<evidence type="ECO:0000313" key="3">
    <source>
        <dbReference type="Proteomes" id="UP000182658"/>
    </source>
</evidence>
<dbReference type="AlphaFoldDB" id="A0A1J7ITU1"/>
<keyword evidence="3" id="KW-1185">Reference proteome</keyword>
<accession>A0A1J7ITU1</accession>
<feature type="region of interest" description="Disordered" evidence="1">
    <location>
        <begin position="192"/>
        <end position="221"/>
    </location>
</feature>
<gene>
    <name evidence="2" type="ORF">CONLIGDRAFT_299927</name>
</gene>
<name>A0A1J7ITU1_9PEZI</name>
<evidence type="ECO:0000313" key="2">
    <source>
        <dbReference type="EMBL" id="OIW31111.1"/>
    </source>
</evidence>
<dbReference type="Proteomes" id="UP000182658">
    <property type="component" value="Unassembled WGS sequence"/>
</dbReference>
<protein>
    <submittedName>
        <fullName evidence="2">Uncharacterized protein</fullName>
    </submittedName>
</protein>
<organism evidence="2 3">
    <name type="scientific">Coniochaeta ligniaria NRRL 30616</name>
    <dbReference type="NCBI Taxonomy" id="1408157"/>
    <lineage>
        <taxon>Eukaryota</taxon>
        <taxon>Fungi</taxon>
        <taxon>Dikarya</taxon>
        <taxon>Ascomycota</taxon>
        <taxon>Pezizomycotina</taxon>
        <taxon>Sordariomycetes</taxon>
        <taxon>Sordariomycetidae</taxon>
        <taxon>Coniochaetales</taxon>
        <taxon>Coniochaetaceae</taxon>
        <taxon>Coniochaeta</taxon>
    </lineage>
</organism>
<proteinExistence type="predicted"/>
<evidence type="ECO:0000256" key="1">
    <source>
        <dbReference type="SAM" id="MobiDB-lite"/>
    </source>
</evidence>
<dbReference type="EMBL" id="KV875096">
    <property type="protein sequence ID" value="OIW31111.1"/>
    <property type="molecule type" value="Genomic_DNA"/>
</dbReference>
<sequence length="225" mass="24550">MLSSSRLHMSFRLPAAHLAPFTHRSTQRLTVNVDCLLSPNEGPGVSLTPLILWPGADFDWVTLGESRPITLSPTKAIPHRASSSRIVGGSLRELIRDTAGYRCWTVQGERPSEGPWRICWTLSQSQTPFASSKLTGRNGGDRLPKRGWGKCDVSCETSACHSFSVTVTCCRAWTCPFPRPFFGANGSRSIGPRTIDAGTSVDSDRSLSRQAGSWKEAPDAWSCQA</sequence>
<reference evidence="2 3" key="1">
    <citation type="submission" date="2016-10" db="EMBL/GenBank/DDBJ databases">
        <title>Draft genome sequence of Coniochaeta ligniaria NRRL30616, a lignocellulolytic fungus for bioabatement of inhibitors in plant biomass hydrolysates.</title>
        <authorList>
            <consortium name="DOE Joint Genome Institute"/>
            <person name="Jimenez D.J."/>
            <person name="Hector R.E."/>
            <person name="Riley R."/>
            <person name="Sun H."/>
            <person name="Grigoriev I.V."/>
            <person name="Van Elsas J.D."/>
            <person name="Nichols N.N."/>
        </authorList>
    </citation>
    <scope>NUCLEOTIDE SEQUENCE [LARGE SCALE GENOMIC DNA]</scope>
    <source>
        <strain evidence="2 3">NRRL 30616</strain>
    </source>
</reference>